<organism evidence="1 2">
    <name type="scientific">Meloidogyne enterolobii</name>
    <name type="common">Root-knot nematode worm</name>
    <name type="synonym">Meloidogyne mayaguensis</name>
    <dbReference type="NCBI Taxonomy" id="390850"/>
    <lineage>
        <taxon>Eukaryota</taxon>
        <taxon>Metazoa</taxon>
        <taxon>Ecdysozoa</taxon>
        <taxon>Nematoda</taxon>
        <taxon>Chromadorea</taxon>
        <taxon>Rhabditida</taxon>
        <taxon>Tylenchina</taxon>
        <taxon>Tylenchomorpha</taxon>
        <taxon>Tylenchoidea</taxon>
        <taxon>Meloidogynidae</taxon>
        <taxon>Meloidogyninae</taxon>
        <taxon>Meloidogyne</taxon>
    </lineage>
</organism>
<accession>A0A6V7VDF8</accession>
<comment type="caution">
    <text evidence="1">The sequence shown here is derived from an EMBL/GenBank/DDBJ whole genome shotgun (WGS) entry which is preliminary data.</text>
</comment>
<dbReference type="AlphaFoldDB" id="A0A6V7VDF8"/>
<evidence type="ECO:0000313" key="1">
    <source>
        <dbReference type="EMBL" id="CAD2172364.1"/>
    </source>
</evidence>
<name>A0A6V7VDF8_MELEN</name>
<reference evidence="1 2" key="1">
    <citation type="submission" date="2020-08" db="EMBL/GenBank/DDBJ databases">
        <authorList>
            <person name="Koutsovoulos G."/>
            <person name="Danchin GJ E."/>
        </authorList>
    </citation>
    <scope>NUCLEOTIDE SEQUENCE [LARGE SCALE GENOMIC DNA]</scope>
</reference>
<protein>
    <submittedName>
        <fullName evidence="1">Uncharacterized protein</fullName>
    </submittedName>
</protein>
<dbReference type="Proteomes" id="UP000580250">
    <property type="component" value="Unassembled WGS sequence"/>
</dbReference>
<proteinExistence type="predicted"/>
<evidence type="ECO:0000313" key="2">
    <source>
        <dbReference type="Proteomes" id="UP000580250"/>
    </source>
</evidence>
<sequence>MLIFIENISLEMNYLFFVSSQQRNSRLRQRMEIIEMMRNSLLINYFS</sequence>
<gene>
    <name evidence="1" type="ORF">MENT_LOCUS23910</name>
</gene>
<dbReference type="EMBL" id="CAJEWN010000199">
    <property type="protein sequence ID" value="CAD2172364.1"/>
    <property type="molecule type" value="Genomic_DNA"/>
</dbReference>